<protein>
    <recommendedName>
        <fullName evidence="7">UPF0056 membrane protein</fullName>
    </recommendedName>
</protein>
<dbReference type="AlphaFoldDB" id="A0A2T7UBV6"/>
<comment type="similarity">
    <text evidence="2 7">Belongs to the UPF0056 (MarC) family.</text>
</comment>
<evidence type="ECO:0000313" key="8">
    <source>
        <dbReference type="EMBL" id="PVE42153.1"/>
    </source>
</evidence>
<dbReference type="GO" id="GO:0005886">
    <property type="term" value="C:plasma membrane"/>
    <property type="evidence" value="ECO:0007669"/>
    <property type="project" value="UniProtKB-SubCell"/>
</dbReference>
<evidence type="ECO:0000256" key="3">
    <source>
        <dbReference type="ARBA" id="ARBA00022475"/>
    </source>
</evidence>
<name>A0A2T7UBV6_9BURK</name>
<comment type="caution">
    <text evidence="8">The sequence shown here is derived from an EMBL/GenBank/DDBJ whole genome shotgun (WGS) entry which is preliminary data.</text>
</comment>
<organism evidence="8 9">
    <name type="scientific">Limnohabitans planktonicus II-D5</name>
    <dbReference type="NCBI Taxonomy" id="1293045"/>
    <lineage>
        <taxon>Bacteria</taxon>
        <taxon>Pseudomonadati</taxon>
        <taxon>Pseudomonadota</taxon>
        <taxon>Betaproteobacteria</taxon>
        <taxon>Burkholderiales</taxon>
        <taxon>Comamonadaceae</taxon>
        <taxon>Limnohabitans</taxon>
    </lineage>
</organism>
<dbReference type="STRING" id="1293045.H663_09960"/>
<evidence type="ECO:0000256" key="2">
    <source>
        <dbReference type="ARBA" id="ARBA00009784"/>
    </source>
</evidence>
<keyword evidence="4 7" id="KW-0812">Transmembrane</keyword>
<proteinExistence type="inferred from homology"/>
<dbReference type="RefSeq" id="WP_053172620.1">
    <property type="nucleotide sequence ID" value="NZ_LFYT02000018.1"/>
</dbReference>
<dbReference type="EMBL" id="LFYT02000018">
    <property type="protein sequence ID" value="PVE42153.1"/>
    <property type="molecule type" value="Genomic_DNA"/>
</dbReference>
<comment type="caution">
    <text evidence="7">Lacks conserved residue(s) required for the propagation of feature annotation.</text>
</comment>
<evidence type="ECO:0000256" key="6">
    <source>
        <dbReference type="ARBA" id="ARBA00023136"/>
    </source>
</evidence>
<evidence type="ECO:0000313" key="9">
    <source>
        <dbReference type="Proteomes" id="UP000037507"/>
    </source>
</evidence>
<dbReference type="Pfam" id="PF01914">
    <property type="entry name" value="MarC"/>
    <property type="match status" value="1"/>
</dbReference>
<feature type="transmembrane region" description="Helical" evidence="7">
    <location>
        <begin position="135"/>
        <end position="155"/>
    </location>
</feature>
<keyword evidence="3" id="KW-1003">Cell membrane</keyword>
<keyword evidence="9" id="KW-1185">Reference proteome</keyword>
<accession>A0A2T7UBV6</accession>
<feature type="transmembrane region" description="Helical" evidence="7">
    <location>
        <begin position="41"/>
        <end position="59"/>
    </location>
</feature>
<evidence type="ECO:0000256" key="7">
    <source>
        <dbReference type="RuleBase" id="RU362048"/>
    </source>
</evidence>
<keyword evidence="5 7" id="KW-1133">Transmembrane helix</keyword>
<reference evidence="8" key="1">
    <citation type="submission" date="2017-04" db="EMBL/GenBank/DDBJ databases">
        <title>Unexpected and diverse lifestyles within the genus Limnohabitans.</title>
        <authorList>
            <person name="Kasalicky V."/>
            <person name="Mehrshad M."/>
            <person name="Andrei S.-A."/>
            <person name="Salcher M."/>
            <person name="Kratochvilova H."/>
            <person name="Simek K."/>
            <person name="Ghai R."/>
        </authorList>
    </citation>
    <scope>NUCLEOTIDE SEQUENCE [LARGE SCALE GENOMIC DNA]</scope>
    <source>
        <strain evidence="8">II-D5</strain>
    </source>
</reference>
<keyword evidence="6 7" id="KW-0472">Membrane</keyword>
<dbReference type="Proteomes" id="UP000037507">
    <property type="component" value="Unassembled WGS sequence"/>
</dbReference>
<evidence type="ECO:0000256" key="1">
    <source>
        <dbReference type="ARBA" id="ARBA00004651"/>
    </source>
</evidence>
<feature type="transmembrane region" description="Helical" evidence="7">
    <location>
        <begin position="71"/>
        <end position="90"/>
    </location>
</feature>
<evidence type="ECO:0000256" key="4">
    <source>
        <dbReference type="ARBA" id="ARBA00022692"/>
    </source>
</evidence>
<dbReference type="InterPro" id="IPR002771">
    <property type="entry name" value="Multi_antbiot-R_MarC"/>
</dbReference>
<feature type="transmembrane region" description="Helical" evidence="7">
    <location>
        <begin position="105"/>
        <end position="128"/>
    </location>
</feature>
<gene>
    <name evidence="8" type="ORF">H663_013385</name>
</gene>
<dbReference type="PANTHER" id="PTHR33508:SF10">
    <property type="entry name" value="UPF0056 INNER MEMBRANE PROTEIN YHGN"/>
    <property type="match status" value="1"/>
</dbReference>
<dbReference type="PANTHER" id="PTHR33508">
    <property type="entry name" value="UPF0056 MEMBRANE PROTEIN YHCE"/>
    <property type="match status" value="1"/>
</dbReference>
<evidence type="ECO:0000256" key="5">
    <source>
        <dbReference type="ARBA" id="ARBA00022989"/>
    </source>
</evidence>
<sequence>MEHTFASATILLLLITDPLGNIPIFVNALQAVPPERRARVIVREILIAFGLLLAFMFVGQSFLQAMSLSDVSLQIGGALVLFLIALRMVFPPPEQDTPVQMAEPLIVPLAIPALAGPSALATVLLLVSQAPDRRLEWVAALCVTMLVCAVVLLLAERLQRLVGLRVVSAFERLMGLILVSISVEMLIRGLKSLAQSWPH</sequence>
<feature type="transmembrane region" description="Helical" evidence="7">
    <location>
        <begin position="167"/>
        <end position="187"/>
    </location>
</feature>
<dbReference type="OrthoDB" id="21094at2"/>
<comment type="subcellular location">
    <subcellularLocation>
        <location evidence="1 7">Cell membrane</location>
        <topology evidence="1 7">Multi-pass membrane protein</topology>
    </subcellularLocation>
</comment>